<keyword evidence="3 5" id="KW-0378">Hydrolase</keyword>
<dbReference type="SMART" id="SM00228">
    <property type="entry name" value="PDZ"/>
    <property type="match status" value="1"/>
</dbReference>
<feature type="compositionally biased region" description="Basic and acidic residues" evidence="6">
    <location>
        <begin position="654"/>
        <end position="664"/>
    </location>
</feature>
<dbReference type="Pfam" id="PF00595">
    <property type="entry name" value="PDZ"/>
    <property type="match status" value="1"/>
</dbReference>
<dbReference type="Proteomes" id="UP000659388">
    <property type="component" value="Unassembled WGS sequence"/>
</dbReference>
<dbReference type="InterPro" id="IPR029045">
    <property type="entry name" value="ClpP/crotonase-like_dom_sf"/>
</dbReference>
<evidence type="ECO:0000256" key="3">
    <source>
        <dbReference type="ARBA" id="ARBA00022801"/>
    </source>
</evidence>
<protein>
    <submittedName>
        <fullName evidence="9">Carboxy terminal-processing peptidase</fullName>
    </submittedName>
</protein>
<dbReference type="GO" id="GO:0030288">
    <property type="term" value="C:outer membrane-bounded periplasmic space"/>
    <property type="evidence" value="ECO:0007669"/>
    <property type="project" value="TreeGrafter"/>
</dbReference>
<feature type="region of interest" description="Disordered" evidence="6">
    <location>
        <begin position="633"/>
        <end position="665"/>
    </location>
</feature>
<feature type="domain" description="PDZ" evidence="7">
    <location>
        <begin position="250"/>
        <end position="328"/>
    </location>
</feature>
<dbReference type="AlphaFoldDB" id="A0A937F9K7"/>
<evidence type="ECO:0000256" key="1">
    <source>
        <dbReference type="ARBA" id="ARBA00009179"/>
    </source>
</evidence>
<dbReference type="GO" id="GO:0004175">
    <property type="term" value="F:endopeptidase activity"/>
    <property type="evidence" value="ECO:0007669"/>
    <property type="project" value="TreeGrafter"/>
</dbReference>
<dbReference type="InterPro" id="IPR005151">
    <property type="entry name" value="Tail-specific_protease"/>
</dbReference>
<evidence type="ECO:0000259" key="7">
    <source>
        <dbReference type="SMART" id="SM00228"/>
    </source>
</evidence>
<dbReference type="SUPFAM" id="SSF52096">
    <property type="entry name" value="ClpP/crotonase"/>
    <property type="match status" value="1"/>
</dbReference>
<dbReference type="Gene3D" id="3.90.226.10">
    <property type="entry name" value="2-enoyl-CoA Hydratase, Chain A, domain 1"/>
    <property type="match status" value="1"/>
</dbReference>
<dbReference type="GO" id="GO:0007165">
    <property type="term" value="P:signal transduction"/>
    <property type="evidence" value="ECO:0007669"/>
    <property type="project" value="TreeGrafter"/>
</dbReference>
<dbReference type="NCBIfam" id="TIGR00225">
    <property type="entry name" value="prc"/>
    <property type="match status" value="1"/>
</dbReference>
<dbReference type="Pfam" id="PF11818">
    <property type="entry name" value="DUF3340"/>
    <property type="match status" value="1"/>
</dbReference>
<reference evidence="9" key="1">
    <citation type="submission" date="2021-01" db="EMBL/GenBank/DDBJ databases">
        <title>Fulvivirga kasyanovii gen. nov., sp nov., a novel member of the phylum Bacteroidetes isolated from seawater in a mussel farm.</title>
        <authorList>
            <person name="Zhao L.-H."/>
            <person name="Wang Z.-J."/>
        </authorList>
    </citation>
    <scope>NUCLEOTIDE SEQUENCE</scope>
    <source>
        <strain evidence="9">2943</strain>
    </source>
</reference>
<evidence type="ECO:0000259" key="8">
    <source>
        <dbReference type="SMART" id="SM00245"/>
    </source>
</evidence>
<dbReference type="InterPro" id="IPR004447">
    <property type="entry name" value="Peptidase_S41A"/>
</dbReference>
<dbReference type="InterPro" id="IPR040573">
    <property type="entry name" value="TSP_N"/>
</dbReference>
<dbReference type="RefSeq" id="WP_202244928.1">
    <property type="nucleotide sequence ID" value="NZ_JAESIY010000007.1"/>
</dbReference>
<evidence type="ECO:0000256" key="6">
    <source>
        <dbReference type="SAM" id="MobiDB-lite"/>
    </source>
</evidence>
<dbReference type="SMART" id="SM00245">
    <property type="entry name" value="TSPc"/>
    <property type="match status" value="1"/>
</dbReference>
<gene>
    <name evidence="9" type="ORF">JL102_13385</name>
</gene>
<organism evidence="9 10">
    <name type="scientific">Fulvivirga sediminis</name>
    <dbReference type="NCBI Taxonomy" id="2803949"/>
    <lineage>
        <taxon>Bacteria</taxon>
        <taxon>Pseudomonadati</taxon>
        <taxon>Bacteroidota</taxon>
        <taxon>Cytophagia</taxon>
        <taxon>Cytophagales</taxon>
        <taxon>Fulvivirgaceae</taxon>
        <taxon>Fulvivirga</taxon>
    </lineage>
</organism>
<dbReference type="CDD" id="cd06782">
    <property type="entry name" value="cpPDZ_CPP-like"/>
    <property type="match status" value="1"/>
</dbReference>
<evidence type="ECO:0000313" key="10">
    <source>
        <dbReference type="Proteomes" id="UP000659388"/>
    </source>
</evidence>
<evidence type="ECO:0000256" key="5">
    <source>
        <dbReference type="RuleBase" id="RU004404"/>
    </source>
</evidence>
<comment type="similarity">
    <text evidence="1 5">Belongs to the peptidase S41A family.</text>
</comment>
<dbReference type="InterPro" id="IPR020992">
    <property type="entry name" value="Tail_Prtase_C"/>
</dbReference>
<dbReference type="CDD" id="cd07560">
    <property type="entry name" value="Peptidase_S41_CPP"/>
    <property type="match status" value="1"/>
</dbReference>
<feature type="domain" description="Tail specific protease" evidence="8">
    <location>
        <begin position="333"/>
        <end position="552"/>
    </location>
</feature>
<evidence type="ECO:0000313" key="9">
    <source>
        <dbReference type="EMBL" id="MBL3657134.1"/>
    </source>
</evidence>
<dbReference type="InterPro" id="IPR036034">
    <property type="entry name" value="PDZ_sf"/>
</dbReference>
<dbReference type="GO" id="GO:0006508">
    <property type="term" value="P:proteolysis"/>
    <property type="evidence" value="ECO:0007669"/>
    <property type="project" value="UniProtKB-KW"/>
</dbReference>
<dbReference type="Pfam" id="PF03572">
    <property type="entry name" value="Peptidase_S41"/>
    <property type="match status" value="1"/>
</dbReference>
<feature type="compositionally biased region" description="Basic and acidic residues" evidence="6">
    <location>
        <begin position="633"/>
        <end position="644"/>
    </location>
</feature>
<name>A0A937F9K7_9BACT</name>
<keyword evidence="2 5" id="KW-0645">Protease</keyword>
<keyword evidence="4 5" id="KW-0720">Serine protease</keyword>
<dbReference type="Pfam" id="PF17804">
    <property type="entry name" value="TSP_NTD"/>
    <property type="match status" value="1"/>
</dbReference>
<sequence length="689" mass="78064">MKKITFVLAPVLVLLSFITYSSGTLSHLSYDPNDSTTLRPKPFYGDEAKLITQILDTYHYKKIRLNDSLSSVVLDDYIETLDNNHSYFLKSDIDSFEKYRNQLDDLTKAGDLSAAYEIYEVFKERFDNRMAFVSDHLLNYDYDYTKDEYYNTDRSKEGWANNTEELNDLWRKMVKSQTLSLKLTDKEPDEIKDVIKKRYDRFDKAIQQYKSEDVFELYMNTLAEAFDPHTNYFSPRTSDRFKQNMSLSLEGIGARLQTETDYTKVIQVIPGGPADKSNLVHENDRIIGVGQGEDGEIVDVVGWRIDDVVELIKGPKGTTVKLEILPAETGVNGPSKEITLVREKIKLEDMKAKAKVVPFNKDGKEYNIGVITLPSFYMDFDAYQKGDPDYTSTTRDVKKLVKELEGKGIDGLMMDLRNNGGGSLAEAIDLTGLFIKDGPVVQVRSSANKIEVGEDEDPDIIYDGPMAVMINRFSASASEIFAAAIQDYHRGVVVGEQTFGKGTVQSMIDLARYMNVPEGEKVGQLKLTLQKFYRVTGSSTQHMGVSPDVNLPSAFDAKEFGESANKSALPWDQISSAKFNMTDKVSTQMVSKLNNDYNKRMKTDVDLKELVEDTRELKENLERTRISLNEEKRKQEMEEAENRKASRVSINGAKIDKEANKTPEDEIELDDQYLKEGVIILTDLISDIG</sequence>
<dbReference type="GO" id="GO:0008236">
    <property type="term" value="F:serine-type peptidase activity"/>
    <property type="evidence" value="ECO:0007669"/>
    <property type="project" value="UniProtKB-KW"/>
</dbReference>
<evidence type="ECO:0000256" key="2">
    <source>
        <dbReference type="ARBA" id="ARBA00022670"/>
    </source>
</evidence>
<accession>A0A937F9K7</accession>
<dbReference type="FunFam" id="3.90.226.10:FF:000090">
    <property type="entry name" value="Tail-specific protease"/>
    <property type="match status" value="1"/>
</dbReference>
<dbReference type="PANTHER" id="PTHR32060:SF22">
    <property type="entry name" value="CARBOXYL-TERMINAL-PROCESSING PEPTIDASE 3, CHLOROPLASTIC"/>
    <property type="match status" value="1"/>
</dbReference>
<dbReference type="InterPro" id="IPR001478">
    <property type="entry name" value="PDZ"/>
</dbReference>
<evidence type="ECO:0000256" key="4">
    <source>
        <dbReference type="ARBA" id="ARBA00022825"/>
    </source>
</evidence>
<dbReference type="PANTHER" id="PTHR32060">
    <property type="entry name" value="TAIL-SPECIFIC PROTEASE"/>
    <property type="match status" value="1"/>
</dbReference>
<keyword evidence="10" id="KW-1185">Reference proteome</keyword>
<dbReference type="Gene3D" id="2.30.42.10">
    <property type="match status" value="1"/>
</dbReference>
<proteinExistence type="inferred from homology"/>
<dbReference type="SUPFAM" id="SSF50156">
    <property type="entry name" value="PDZ domain-like"/>
    <property type="match status" value="1"/>
</dbReference>
<dbReference type="EMBL" id="JAESIY010000007">
    <property type="protein sequence ID" value="MBL3657134.1"/>
    <property type="molecule type" value="Genomic_DNA"/>
</dbReference>
<comment type="caution">
    <text evidence="9">The sequence shown here is derived from an EMBL/GenBank/DDBJ whole genome shotgun (WGS) entry which is preliminary data.</text>
</comment>